<dbReference type="Proteomes" id="UP000050795">
    <property type="component" value="Unassembled WGS sequence"/>
</dbReference>
<accession>A0AA85K3Z6</accession>
<dbReference type="SUPFAM" id="SSF161245">
    <property type="entry name" value="Zinc hairpin stack"/>
    <property type="match status" value="1"/>
</dbReference>
<dbReference type="GO" id="GO:0016757">
    <property type="term" value="F:glycosyltransferase activity"/>
    <property type="evidence" value="ECO:0007669"/>
    <property type="project" value="InterPro"/>
</dbReference>
<dbReference type="PANTHER" id="PTHR13493">
    <property type="entry name" value="ZINC FINGER CCHC DOMAIN-CONTAINING"/>
    <property type="match status" value="1"/>
</dbReference>
<keyword evidence="10" id="KW-1185">Reference proteome</keyword>
<evidence type="ECO:0000256" key="8">
    <source>
        <dbReference type="SAM" id="MobiDB-lite"/>
    </source>
</evidence>
<keyword evidence="7" id="KW-0862">Zinc</keyword>
<dbReference type="GO" id="GO:0005730">
    <property type="term" value="C:nucleolus"/>
    <property type="evidence" value="ECO:0007669"/>
    <property type="project" value="TreeGrafter"/>
</dbReference>
<dbReference type="GO" id="GO:0008988">
    <property type="term" value="F:rRNA (adenine-N6-)-methyltransferase activity"/>
    <property type="evidence" value="ECO:0007669"/>
    <property type="project" value="InterPro"/>
</dbReference>
<evidence type="ECO:0000256" key="1">
    <source>
        <dbReference type="ARBA" id="ARBA00004648"/>
    </source>
</evidence>
<sequence>MCQIIELPEDGPTCPHGIMLKIVNKSSESFHYACSAFRGKDECKRQELCRKNTLNNWSVENILSSDQSNRAYCSTCDCLFSMVTERKKHKMHEYRGDLSDNLLTMPSYLLKPLGDSKAHAQYFFSLNCLNQLYSIINNLSVNYVVCIGSPRLHDFIQLQFVHRGQLTNSYLLDIDFRLTNFYRSHNFSQYNMVNGFFFSQQDKENFYNFIKENVKSMHKCLIFCDPPFAAPLSLIIKQIKVLQNSVIRCINQNAGVSKMKKSDDSNKNAENTYAYLMALPYFFEKKLQKIAPFINMLDYKMTYENHSRLDCDRNNPDISQSNTINNENQANRGKRRDSVVRLFTNLSPSLVHPPESLESSFRFCEICQRYSHITNVHCLKCNRCTTKNGPTYVHCDKCGRCRSSKKFHSSFYHVIIPKEKSNKHFLDTYYQLPSYANKHCTYSTCFNVNNCVHELVDKPLHTVRVYMYPLLKQFNHTSLSTTFSQQFLSLHNAILSSQYYVNRIEDACILVPGVDFLYIHDENHEDIVDLSLRYLNHLPRWNDGRNHLIVNFLSNEKLMYSASAIVASASHTSRTYRPKFDIVLPAFNPYTIVVDNSIDKRHTIFLIVFPSTDQDSINQLKYLLLDSRNSDSPSPQTIIILEYSDQSISQTYGRRFVLVSESQYRHRVVKKWINYSESLCSSEFCLVIDADNANRFNLFDSIACGCIPVIVNDDIVLPFSEVLDWNKMAIRIPRVKFQKIPSILSTYSSREILLLRKQIMFAYERYFSSIEKIMITTLDILNDRVFPQYSRSYAEWNYPDYSTNVFPISPVLFYPAKAFPQAGFTALIRAHSHFALLSVLLKSLQFVKYLQQIVVVWTSKVYPVPDTILWPSLKVPLSVVRPAYGSVNGRFFPYRQIRTEAVFSIEEDTCLPSAESVERAFELWCQNPERLVSLSGRQSEQLSWHLFYNNDTDDNQSFSATFPAVFFHKHYLHLYTDLLAVHVKSFIDKLETCEDAFLYWLIVQTSGGQSVLSTSLVYNYNSSNLYSFTNPLLNECRPVPKHCSLHVNQLSSFVKNFRQSSYPFKVSQLTADAL</sequence>
<dbReference type="GO" id="GO:0008270">
    <property type="term" value="F:zinc ion binding"/>
    <property type="evidence" value="ECO:0007669"/>
    <property type="project" value="UniProtKB-KW"/>
</dbReference>
<dbReference type="InterPro" id="IPR029044">
    <property type="entry name" value="Nucleotide-diphossugar_trans"/>
</dbReference>
<evidence type="ECO:0000256" key="7">
    <source>
        <dbReference type="PROSITE-ProRule" id="PRU00965"/>
    </source>
</evidence>
<keyword evidence="5" id="KW-0472">Membrane</keyword>
<dbReference type="InterPro" id="IPR015338">
    <property type="entry name" value="GT64_dom"/>
</dbReference>
<keyword evidence="4" id="KW-0812">Transmembrane</keyword>
<evidence type="ECO:0000313" key="11">
    <source>
        <dbReference type="WBParaSite" id="TREG1_68950.1"/>
    </source>
</evidence>
<keyword evidence="3" id="KW-0808">Transferase</keyword>
<dbReference type="InterPro" id="IPR017921">
    <property type="entry name" value="Znf_CTCHY"/>
</dbReference>
<dbReference type="InterPro" id="IPR039846">
    <property type="entry name" value="ZCCHC4"/>
</dbReference>
<dbReference type="InterPro" id="IPR037275">
    <property type="entry name" value="Znf_CTCHY_sf"/>
</dbReference>
<comment type="subcellular location">
    <subcellularLocation>
        <location evidence="1">Endoplasmic reticulum membrane</location>
        <topology evidence="1">Single-pass type II membrane protein</topology>
    </subcellularLocation>
</comment>
<dbReference type="InterPro" id="IPR040911">
    <property type="entry name" value="Exostosin_GT47"/>
</dbReference>
<evidence type="ECO:0000256" key="4">
    <source>
        <dbReference type="ARBA" id="ARBA00022692"/>
    </source>
</evidence>
<evidence type="ECO:0000256" key="3">
    <source>
        <dbReference type="ARBA" id="ARBA00022679"/>
    </source>
</evidence>
<dbReference type="AlphaFoldDB" id="A0AA85K3Z6"/>
<protein>
    <recommendedName>
        <fullName evidence="9">CTCHY-type domain-containing protein</fullName>
    </recommendedName>
</protein>
<dbReference type="GO" id="GO:1901135">
    <property type="term" value="P:carbohydrate derivative metabolic process"/>
    <property type="evidence" value="ECO:0007669"/>
    <property type="project" value="UniProtKB-ARBA"/>
</dbReference>
<keyword evidence="6" id="KW-1015">Disulfide bond</keyword>
<reference evidence="10" key="1">
    <citation type="submission" date="2022-06" db="EMBL/GenBank/DDBJ databases">
        <authorList>
            <person name="Berger JAMES D."/>
            <person name="Berger JAMES D."/>
        </authorList>
    </citation>
    <scope>NUCLEOTIDE SEQUENCE [LARGE SCALE GENOMIC DNA]</scope>
</reference>
<feature type="domain" description="CTCHY-type" evidence="9">
    <location>
        <begin position="359"/>
        <end position="423"/>
    </location>
</feature>
<organism evidence="10 11">
    <name type="scientific">Trichobilharzia regenti</name>
    <name type="common">Nasal bird schistosome</name>
    <dbReference type="NCBI Taxonomy" id="157069"/>
    <lineage>
        <taxon>Eukaryota</taxon>
        <taxon>Metazoa</taxon>
        <taxon>Spiralia</taxon>
        <taxon>Lophotrochozoa</taxon>
        <taxon>Platyhelminthes</taxon>
        <taxon>Trematoda</taxon>
        <taxon>Digenea</taxon>
        <taxon>Strigeidida</taxon>
        <taxon>Schistosomatoidea</taxon>
        <taxon>Schistosomatidae</taxon>
        <taxon>Trichobilharzia</taxon>
    </lineage>
</organism>
<evidence type="ECO:0000256" key="6">
    <source>
        <dbReference type="ARBA" id="ARBA00023157"/>
    </source>
</evidence>
<proteinExistence type="inferred from homology"/>
<dbReference type="GO" id="GO:0005789">
    <property type="term" value="C:endoplasmic reticulum membrane"/>
    <property type="evidence" value="ECO:0007669"/>
    <property type="project" value="UniProtKB-SubCell"/>
</dbReference>
<evidence type="ECO:0000256" key="5">
    <source>
        <dbReference type="ARBA" id="ARBA00022989"/>
    </source>
</evidence>
<evidence type="ECO:0000256" key="2">
    <source>
        <dbReference type="ARBA" id="ARBA00010271"/>
    </source>
</evidence>
<keyword evidence="7" id="KW-0479">Metal-binding</keyword>
<evidence type="ECO:0000313" key="10">
    <source>
        <dbReference type="Proteomes" id="UP000050795"/>
    </source>
</evidence>
<reference evidence="11" key="2">
    <citation type="submission" date="2023-11" db="UniProtKB">
        <authorList>
            <consortium name="WormBaseParasite"/>
        </authorList>
    </citation>
    <scope>IDENTIFICATION</scope>
</reference>
<dbReference type="Pfam" id="PF03016">
    <property type="entry name" value="Exostosin_GT47"/>
    <property type="match status" value="1"/>
</dbReference>
<dbReference type="Gene3D" id="3.90.550.10">
    <property type="entry name" value="Spore Coat Polysaccharide Biosynthesis Protein SpsA, Chain A"/>
    <property type="match status" value="1"/>
</dbReference>
<feature type="compositionally biased region" description="Polar residues" evidence="8">
    <location>
        <begin position="316"/>
        <end position="331"/>
    </location>
</feature>
<keyword evidence="7" id="KW-0863">Zinc-finger</keyword>
<evidence type="ECO:0000259" key="9">
    <source>
        <dbReference type="PROSITE" id="PS51270"/>
    </source>
</evidence>
<comment type="similarity">
    <text evidence="2">Belongs to the glycosyltransferase 47 family.</text>
</comment>
<dbReference type="PANTHER" id="PTHR13493:SF3">
    <property type="entry name" value="RRNA N6-ADENOSINE-METHYLTRANSFERASE ZCCHC4"/>
    <property type="match status" value="1"/>
</dbReference>
<name>A0AA85K3Z6_TRIRE</name>
<feature type="region of interest" description="Disordered" evidence="8">
    <location>
        <begin position="315"/>
        <end position="335"/>
    </location>
</feature>
<dbReference type="Pfam" id="PF09258">
    <property type="entry name" value="Glyco_transf_64"/>
    <property type="match status" value="1"/>
</dbReference>
<dbReference type="PROSITE" id="PS51270">
    <property type="entry name" value="ZF_CTCHY"/>
    <property type="match status" value="1"/>
</dbReference>
<keyword evidence="5" id="KW-1133">Transmembrane helix</keyword>
<dbReference type="WBParaSite" id="TREG1_68950.1">
    <property type="protein sequence ID" value="TREG1_68950.1"/>
    <property type="gene ID" value="TREG1_68950"/>
</dbReference>
<dbReference type="SUPFAM" id="SSF53448">
    <property type="entry name" value="Nucleotide-diphospho-sugar transferases"/>
    <property type="match status" value="1"/>
</dbReference>